<accession>A0A7S8MX89</accession>
<evidence type="ECO:0000256" key="5">
    <source>
        <dbReference type="ARBA" id="ARBA00023274"/>
    </source>
</evidence>
<evidence type="ECO:0000256" key="6">
    <source>
        <dbReference type="ARBA" id="ARBA00035166"/>
    </source>
</evidence>
<dbReference type="InterPro" id="IPR019980">
    <property type="entry name" value="Ribosomal_uS13_bac-type"/>
</dbReference>
<protein>
    <recommendedName>
        <fullName evidence="6 7">Small ribosomal subunit protein uS13</fullName>
    </recommendedName>
</protein>
<dbReference type="GO" id="GO:0006412">
    <property type="term" value="P:translation"/>
    <property type="evidence" value="ECO:0007669"/>
    <property type="project" value="UniProtKB-UniRule"/>
</dbReference>
<dbReference type="InterPro" id="IPR010979">
    <property type="entry name" value="Ribosomal_uS13-like_H2TH"/>
</dbReference>
<proteinExistence type="inferred from homology"/>
<evidence type="ECO:0000256" key="9">
    <source>
        <dbReference type="SAM" id="MobiDB-lite"/>
    </source>
</evidence>
<dbReference type="RefSeq" id="WP_195692955.1">
    <property type="nucleotide sequence ID" value="NZ_CP064760.1"/>
</dbReference>
<reference evidence="10 11" key="1">
    <citation type="submission" date="2020-11" db="EMBL/GenBank/DDBJ databases">
        <title>Amino acid is mineralized and recycled by bacteria in oceanic microbiome.</title>
        <authorList>
            <person name="Zheng L.Y."/>
        </authorList>
    </citation>
    <scope>NUCLEOTIDE SEQUENCE [LARGE SCALE GENOMIC DNA]</scope>
    <source>
        <strain evidence="10 11">A32-1</strain>
    </source>
</reference>
<dbReference type="InterPro" id="IPR001892">
    <property type="entry name" value="Ribosomal_uS13"/>
</dbReference>
<dbReference type="PROSITE" id="PS00646">
    <property type="entry name" value="RIBOSOMAL_S13_1"/>
    <property type="match status" value="1"/>
</dbReference>
<dbReference type="GO" id="GO:0019843">
    <property type="term" value="F:rRNA binding"/>
    <property type="evidence" value="ECO:0007669"/>
    <property type="project" value="UniProtKB-UniRule"/>
</dbReference>
<dbReference type="PROSITE" id="PS50159">
    <property type="entry name" value="RIBOSOMAL_S13_2"/>
    <property type="match status" value="1"/>
</dbReference>
<dbReference type="PANTHER" id="PTHR10871">
    <property type="entry name" value="30S RIBOSOMAL PROTEIN S13/40S RIBOSOMAL PROTEIN S18"/>
    <property type="match status" value="1"/>
</dbReference>
<sequence>MARLAGVDIPRDKRVVIALTYIYGIGRTRSHEILAATEINEDIRVKDLSDDQLVALRDHIEGTYKVEGDLRREVAADIRRKVEIGSYEGLRHRRGLPVRGQRTKTNARTRKGPKRTVAGKKKAGKK</sequence>
<keyword evidence="3 7" id="KW-0694">RNA-binding</keyword>
<keyword evidence="11" id="KW-1185">Reference proteome</keyword>
<keyword evidence="5 7" id="KW-0687">Ribonucleoprotein</keyword>
<organism evidence="10 11">
    <name type="scientific">Microbacterium schleiferi</name>
    <dbReference type="NCBI Taxonomy" id="69362"/>
    <lineage>
        <taxon>Bacteria</taxon>
        <taxon>Bacillati</taxon>
        <taxon>Actinomycetota</taxon>
        <taxon>Actinomycetes</taxon>
        <taxon>Micrococcales</taxon>
        <taxon>Microbacteriaceae</taxon>
        <taxon>Microbacterium</taxon>
    </lineage>
</organism>
<dbReference type="Gene3D" id="1.10.8.50">
    <property type="match status" value="1"/>
</dbReference>
<comment type="subunit">
    <text evidence="7">Part of the 30S ribosomal subunit. Forms a loose heterodimer with protein S19. Forms two bridges to the 50S subunit in the 70S ribosome.</text>
</comment>
<dbReference type="AlphaFoldDB" id="A0A7S8MX89"/>
<dbReference type="Pfam" id="PF00416">
    <property type="entry name" value="Ribosomal_S13"/>
    <property type="match status" value="1"/>
</dbReference>
<dbReference type="FunFam" id="1.10.8.50:FF:000001">
    <property type="entry name" value="30S ribosomal protein S13"/>
    <property type="match status" value="1"/>
</dbReference>
<dbReference type="GO" id="GO:0000049">
    <property type="term" value="F:tRNA binding"/>
    <property type="evidence" value="ECO:0007669"/>
    <property type="project" value="UniProtKB-UniRule"/>
</dbReference>
<evidence type="ECO:0000313" key="10">
    <source>
        <dbReference type="EMBL" id="QPE04934.1"/>
    </source>
</evidence>
<dbReference type="PANTHER" id="PTHR10871:SF1">
    <property type="entry name" value="SMALL RIBOSOMAL SUBUNIT PROTEIN US13M"/>
    <property type="match status" value="1"/>
</dbReference>
<evidence type="ECO:0000313" key="11">
    <source>
        <dbReference type="Proteomes" id="UP000594480"/>
    </source>
</evidence>
<evidence type="ECO:0000256" key="1">
    <source>
        <dbReference type="ARBA" id="ARBA00008080"/>
    </source>
</evidence>
<dbReference type="GO" id="GO:0003735">
    <property type="term" value="F:structural constituent of ribosome"/>
    <property type="evidence" value="ECO:0007669"/>
    <property type="project" value="InterPro"/>
</dbReference>
<dbReference type="KEGG" id="msf:IT882_02075"/>
<dbReference type="FunFam" id="4.10.910.10:FF:000001">
    <property type="entry name" value="30S ribosomal protein S13"/>
    <property type="match status" value="1"/>
</dbReference>
<keyword evidence="7" id="KW-0820">tRNA-binding</keyword>
<comment type="function">
    <text evidence="7">Located at the top of the head of the 30S subunit, it contacts several helices of the 16S rRNA. In the 70S ribosome it contacts the 23S rRNA (bridge B1a) and protein L5 of the 50S subunit (bridge B1b), connecting the 2 subunits; these bridges are implicated in subunit movement. Contacts the tRNAs in the A and P-sites.</text>
</comment>
<dbReference type="PIRSF" id="PIRSF002134">
    <property type="entry name" value="Ribosomal_S13"/>
    <property type="match status" value="1"/>
</dbReference>
<keyword evidence="2 7" id="KW-0699">rRNA-binding</keyword>
<evidence type="ECO:0000256" key="2">
    <source>
        <dbReference type="ARBA" id="ARBA00022730"/>
    </source>
</evidence>
<dbReference type="EMBL" id="CP064760">
    <property type="protein sequence ID" value="QPE04934.1"/>
    <property type="molecule type" value="Genomic_DNA"/>
</dbReference>
<evidence type="ECO:0000256" key="7">
    <source>
        <dbReference type="HAMAP-Rule" id="MF_01315"/>
    </source>
</evidence>
<gene>
    <name evidence="7 10" type="primary">rpsM</name>
    <name evidence="10" type="ORF">IT882_02075</name>
</gene>
<evidence type="ECO:0000256" key="3">
    <source>
        <dbReference type="ARBA" id="ARBA00022884"/>
    </source>
</evidence>
<dbReference type="InterPro" id="IPR018269">
    <property type="entry name" value="Ribosomal_uS13_CS"/>
</dbReference>
<keyword evidence="4 7" id="KW-0689">Ribosomal protein</keyword>
<evidence type="ECO:0000256" key="8">
    <source>
        <dbReference type="RuleBase" id="RU003830"/>
    </source>
</evidence>
<dbReference type="GO" id="GO:0015935">
    <property type="term" value="C:small ribosomal subunit"/>
    <property type="evidence" value="ECO:0007669"/>
    <property type="project" value="TreeGrafter"/>
</dbReference>
<dbReference type="NCBIfam" id="TIGR03631">
    <property type="entry name" value="uS13_bact"/>
    <property type="match status" value="1"/>
</dbReference>
<dbReference type="Proteomes" id="UP000594480">
    <property type="component" value="Chromosome"/>
</dbReference>
<name>A0A7S8MX89_9MICO</name>
<evidence type="ECO:0000256" key="4">
    <source>
        <dbReference type="ARBA" id="ARBA00022980"/>
    </source>
</evidence>
<dbReference type="HAMAP" id="MF_01315">
    <property type="entry name" value="Ribosomal_uS13"/>
    <property type="match status" value="1"/>
</dbReference>
<dbReference type="InterPro" id="IPR027437">
    <property type="entry name" value="Rbsml_uS13_C"/>
</dbReference>
<dbReference type="Gene3D" id="4.10.910.10">
    <property type="entry name" value="30s ribosomal protein s13, domain 2"/>
    <property type="match status" value="1"/>
</dbReference>
<dbReference type="GO" id="GO:0005829">
    <property type="term" value="C:cytosol"/>
    <property type="evidence" value="ECO:0007669"/>
    <property type="project" value="TreeGrafter"/>
</dbReference>
<feature type="region of interest" description="Disordered" evidence="9">
    <location>
        <begin position="93"/>
        <end position="126"/>
    </location>
</feature>
<comment type="similarity">
    <text evidence="1 7 8">Belongs to the universal ribosomal protein uS13 family.</text>
</comment>
<dbReference type="SUPFAM" id="SSF46946">
    <property type="entry name" value="S13-like H2TH domain"/>
    <property type="match status" value="1"/>
</dbReference>